<feature type="compositionally biased region" description="Low complexity" evidence="1">
    <location>
        <begin position="68"/>
        <end position="85"/>
    </location>
</feature>
<feature type="region of interest" description="Disordered" evidence="1">
    <location>
        <begin position="31"/>
        <end position="116"/>
    </location>
</feature>
<feature type="compositionally biased region" description="Basic and acidic residues" evidence="1">
    <location>
        <begin position="97"/>
        <end position="116"/>
    </location>
</feature>
<evidence type="ECO:0000256" key="1">
    <source>
        <dbReference type="SAM" id="MobiDB-lite"/>
    </source>
</evidence>
<sequence>MKIKEITNAQDQLNLLRVIIDNTWSAIKQQADVEGRQKTAKAKVPRSKAVKAPKRPPYAPAPKPLPQPVTQQPVAAQKQAPVNPVKQVSPGATSQRSPEEVKAFQDYLRGEKAKPL</sequence>
<dbReference type="Proteomes" id="UP001211097">
    <property type="component" value="Chromosome"/>
</dbReference>
<accession>A0A9C7CZ36</accession>
<proteinExistence type="predicted"/>
<dbReference type="AlphaFoldDB" id="A0A9C7CZ36"/>
<feature type="compositionally biased region" description="Pro residues" evidence="1">
    <location>
        <begin position="55"/>
        <end position="67"/>
    </location>
</feature>
<feature type="compositionally biased region" description="Basic residues" evidence="1">
    <location>
        <begin position="38"/>
        <end position="54"/>
    </location>
</feature>
<evidence type="ECO:0000313" key="2">
    <source>
        <dbReference type="EMBL" id="BDT77877.1"/>
    </source>
</evidence>
<gene>
    <name evidence="2" type="ORF">PKF023_16800</name>
</gene>
<reference evidence="2" key="1">
    <citation type="submission" date="2022-11" db="EMBL/GenBank/DDBJ databases">
        <title>Complete Genome Sequences of three Polynucleobacter sp. Subcluster PnecC Strains KF022, KF023, and KF032 Isolated from a Shallow Eutrophic Lake in Japan.</title>
        <authorList>
            <person name="Ogata Y."/>
            <person name="Watanabe K."/>
            <person name="Takemine S."/>
            <person name="Shindo C."/>
            <person name="Kurokawa R."/>
            <person name="Suda W."/>
        </authorList>
    </citation>
    <scope>NUCLEOTIDE SEQUENCE</scope>
    <source>
        <strain evidence="2">KF023</strain>
    </source>
</reference>
<dbReference type="KEGG" id="pyt:PKF023_16800"/>
<organism evidence="2">
    <name type="scientific">Polynucleobacter yangtzensis</name>
    <dbReference type="NCBI Taxonomy" id="1743159"/>
    <lineage>
        <taxon>Bacteria</taxon>
        <taxon>Pseudomonadati</taxon>
        <taxon>Pseudomonadota</taxon>
        <taxon>Betaproteobacteria</taxon>
        <taxon>Burkholderiales</taxon>
        <taxon>Burkholderiaceae</taxon>
        <taxon>Polynucleobacter</taxon>
    </lineage>
</organism>
<dbReference type="RefSeq" id="WP_281742356.1">
    <property type="nucleotide sequence ID" value="NZ_AP026973.1"/>
</dbReference>
<name>A0A9C7CZ36_9BURK</name>
<dbReference type="EMBL" id="AP026973">
    <property type="protein sequence ID" value="BDT77877.1"/>
    <property type="molecule type" value="Genomic_DNA"/>
</dbReference>
<protein>
    <submittedName>
        <fullName evidence="2">Uncharacterized protein</fullName>
    </submittedName>
</protein>